<organism evidence="2">
    <name type="scientific">Glycine soja</name>
    <name type="common">Wild soybean</name>
    <dbReference type="NCBI Taxonomy" id="3848"/>
    <lineage>
        <taxon>Eukaryota</taxon>
        <taxon>Viridiplantae</taxon>
        <taxon>Streptophyta</taxon>
        <taxon>Embryophyta</taxon>
        <taxon>Tracheophyta</taxon>
        <taxon>Spermatophyta</taxon>
        <taxon>Magnoliopsida</taxon>
        <taxon>eudicotyledons</taxon>
        <taxon>Gunneridae</taxon>
        <taxon>Pentapetalae</taxon>
        <taxon>rosids</taxon>
        <taxon>fabids</taxon>
        <taxon>Fabales</taxon>
        <taxon>Fabaceae</taxon>
        <taxon>Papilionoideae</taxon>
        <taxon>50 kb inversion clade</taxon>
        <taxon>NPAAA clade</taxon>
        <taxon>indigoferoid/millettioid clade</taxon>
        <taxon>Phaseoleae</taxon>
        <taxon>Glycine</taxon>
        <taxon>Glycine subgen. Soja</taxon>
    </lineage>
</organism>
<evidence type="ECO:0000256" key="1">
    <source>
        <dbReference type="SAM" id="MobiDB-lite"/>
    </source>
</evidence>
<dbReference type="Proteomes" id="UP000053555">
    <property type="component" value="Unassembled WGS sequence"/>
</dbReference>
<evidence type="ECO:0000313" key="2">
    <source>
        <dbReference type="EMBL" id="KHN27172.1"/>
    </source>
</evidence>
<reference evidence="2" key="1">
    <citation type="submission" date="2014-07" db="EMBL/GenBank/DDBJ databases">
        <title>Identification of a novel salt tolerance gene in wild soybean by whole-genome sequencing.</title>
        <authorList>
            <person name="Lam H.-M."/>
            <person name="Qi X."/>
            <person name="Li M.-W."/>
            <person name="Liu X."/>
            <person name="Xie M."/>
            <person name="Ni M."/>
            <person name="Xu X."/>
        </authorList>
    </citation>
    <scope>NUCLEOTIDE SEQUENCE [LARGE SCALE GENOMIC DNA]</scope>
    <source>
        <tissue evidence="2">Root</tissue>
    </source>
</reference>
<feature type="region of interest" description="Disordered" evidence="1">
    <location>
        <begin position="129"/>
        <end position="185"/>
    </location>
</feature>
<dbReference type="AlphaFoldDB" id="A0A0B2R5R5"/>
<feature type="compositionally biased region" description="Basic and acidic residues" evidence="1">
    <location>
        <begin position="129"/>
        <end position="155"/>
    </location>
</feature>
<feature type="compositionally biased region" description="Polar residues" evidence="1">
    <location>
        <begin position="166"/>
        <end position="185"/>
    </location>
</feature>
<proteinExistence type="predicted"/>
<protein>
    <submittedName>
        <fullName evidence="2">Uncharacterized protein</fullName>
    </submittedName>
</protein>
<name>A0A0B2R5R5_GLYSO</name>
<gene>
    <name evidence="2" type="ORF">glysoja_049859</name>
</gene>
<sequence length="185" mass="21744">MNIFTAHNQGLEYELSPYNQYEEEKTPNLESVFEEFMAYHASSKAIQNSMKNHEIHFGTRYSIEKFQGRLELQPYYQNEAERGSNLDKLLMQFMETTKSTQQALQSVEIQVGELAEVVTQFMSRREKSFVEAEAREKSPVKEHESREKDKEKDEEQAQQQWEKYSTVENQQENILQAIKPSTSTD</sequence>
<dbReference type="EMBL" id="KN653502">
    <property type="protein sequence ID" value="KHN27172.1"/>
    <property type="molecule type" value="Genomic_DNA"/>
</dbReference>
<accession>A0A0B2R5R5</accession>